<feature type="coiled-coil region" evidence="1">
    <location>
        <begin position="990"/>
        <end position="1061"/>
    </location>
</feature>
<dbReference type="EnsemblPlants" id="Pp3c3_25850V3.2">
    <property type="protein sequence ID" value="Pp3c3_25850V3.2"/>
    <property type="gene ID" value="Pp3c3_25850"/>
</dbReference>
<reference evidence="4 5" key="2">
    <citation type="journal article" date="2018" name="Plant J.">
        <title>The Physcomitrella patens chromosome-scale assembly reveals moss genome structure and evolution.</title>
        <authorList>
            <person name="Lang D."/>
            <person name="Ullrich K.K."/>
            <person name="Murat F."/>
            <person name="Fuchs J."/>
            <person name="Jenkins J."/>
            <person name="Haas F.B."/>
            <person name="Piednoel M."/>
            <person name="Gundlach H."/>
            <person name="Van Bel M."/>
            <person name="Meyberg R."/>
            <person name="Vives C."/>
            <person name="Morata J."/>
            <person name="Symeonidi A."/>
            <person name="Hiss M."/>
            <person name="Muchero W."/>
            <person name="Kamisugi Y."/>
            <person name="Saleh O."/>
            <person name="Blanc G."/>
            <person name="Decker E.L."/>
            <person name="van Gessel N."/>
            <person name="Grimwood J."/>
            <person name="Hayes R.D."/>
            <person name="Graham S.W."/>
            <person name="Gunter L.E."/>
            <person name="McDaniel S.F."/>
            <person name="Hoernstein S.N.W."/>
            <person name="Larsson A."/>
            <person name="Li F.W."/>
            <person name="Perroud P.F."/>
            <person name="Phillips J."/>
            <person name="Ranjan P."/>
            <person name="Rokshar D.S."/>
            <person name="Rothfels C.J."/>
            <person name="Schneider L."/>
            <person name="Shu S."/>
            <person name="Stevenson D.W."/>
            <person name="Thummler F."/>
            <person name="Tillich M."/>
            <person name="Villarreal Aguilar J.C."/>
            <person name="Widiez T."/>
            <person name="Wong G.K."/>
            <person name="Wymore A."/>
            <person name="Zhang Y."/>
            <person name="Zimmer A.D."/>
            <person name="Quatrano R.S."/>
            <person name="Mayer K.F.X."/>
            <person name="Goodstein D."/>
            <person name="Casacuberta J.M."/>
            <person name="Vandepoele K."/>
            <person name="Reski R."/>
            <person name="Cuming A.C."/>
            <person name="Tuskan G.A."/>
            <person name="Maumus F."/>
            <person name="Salse J."/>
            <person name="Schmutz J."/>
            <person name="Rensing S.A."/>
        </authorList>
    </citation>
    <scope>NUCLEOTIDE SEQUENCE [LARGE SCALE GENOMIC DNA]</scope>
    <source>
        <strain evidence="4 5">cv. Gransden 2004</strain>
    </source>
</reference>
<dbReference type="InterPro" id="IPR013785">
    <property type="entry name" value="Aldolase_TIM"/>
</dbReference>
<dbReference type="PANTHER" id="PTHR43681:SF1">
    <property type="entry name" value="SARCALUMENIN"/>
    <property type="match status" value="1"/>
</dbReference>
<organism evidence="4 5">
    <name type="scientific">Physcomitrium patens</name>
    <name type="common">Spreading-leaved earth moss</name>
    <name type="synonym">Physcomitrella patens</name>
    <dbReference type="NCBI Taxonomy" id="3218"/>
    <lineage>
        <taxon>Eukaryota</taxon>
        <taxon>Viridiplantae</taxon>
        <taxon>Streptophyta</taxon>
        <taxon>Embryophyta</taxon>
        <taxon>Bryophyta</taxon>
        <taxon>Bryophytina</taxon>
        <taxon>Bryopsida</taxon>
        <taxon>Funariidae</taxon>
        <taxon>Funariales</taxon>
        <taxon>Funariaceae</taxon>
        <taxon>Physcomitrium</taxon>
    </lineage>
</organism>
<feature type="domain" description="Thiamine phosphate synthase/TenI" evidence="3">
    <location>
        <begin position="255"/>
        <end position="341"/>
    </location>
</feature>
<evidence type="ECO:0000313" key="4">
    <source>
        <dbReference type="EnsemblPlants" id="Pp3c3_25850V3.2"/>
    </source>
</evidence>
<evidence type="ECO:0000313" key="5">
    <source>
        <dbReference type="Proteomes" id="UP000006727"/>
    </source>
</evidence>
<dbReference type="Gene3D" id="3.20.20.70">
    <property type="entry name" value="Aldolase class I"/>
    <property type="match status" value="1"/>
</dbReference>
<reference evidence="4 5" key="1">
    <citation type="journal article" date="2008" name="Science">
        <title>The Physcomitrella genome reveals evolutionary insights into the conquest of land by plants.</title>
        <authorList>
            <person name="Rensing S."/>
            <person name="Lang D."/>
            <person name="Zimmer A."/>
            <person name="Terry A."/>
            <person name="Salamov A."/>
            <person name="Shapiro H."/>
            <person name="Nishiyama T."/>
            <person name="Perroud P.-F."/>
            <person name="Lindquist E."/>
            <person name="Kamisugi Y."/>
            <person name="Tanahashi T."/>
            <person name="Sakakibara K."/>
            <person name="Fujita T."/>
            <person name="Oishi K."/>
            <person name="Shin-I T."/>
            <person name="Kuroki Y."/>
            <person name="Toyoda A."/>
            <person name="Suzuki Y."/>
            <person name="Hashimoto A."/>
            <person name="Yamaguchi K."/>
            <person name="Sugano A."/>
            <person name="Kohara Y."/>
            <person name="Fujiyama A."/>
            <person name="Anterola A."/>
            <person name="Aoki S."/>
            <person name="Ashton N."/>
            <person name="Barbazuk W.B."/>
            <person name="Barker E."/>
            <person name="Bennetzen J."/>
            <person name="Bezanilla M."/>
            <person name="Blankenship R."/>
            <person name="Cho S.H."/>
            <person name="Dutcher S."/>
            <person name="Estelle M."/>
            <person name="Fawcett J.A."/>
            <person name="Gundlach H."/>
            <person name="Hanada K."/>
            <person name="Heyl A."/>
            <person name="Hicks K.A."/>
            <person name="Hugh J."/>
            <person name="Lohr M."/>
            <person name="Mayer K."/>
            <person name="Melkozernov A."/>
            <person name="Murata T."/>
            <person name="Nelson D."/>
            <person name="Pils B."/>
            <person name="Prigge M."/>
            <person name="Reiss B."/>
            <person name="Renner T."/>
            <person name="Rombauts S."/>
            <person name="Rushton P."/>
            <person name="Sanderfoot A."/>
            <person name="Schween G."/>
            <person name="Shiu S.-H."/>
            <person name="Stueber K."/>
            <person name="Theodoulou F.L."/>
            <person name="Tu H."/>
            <person name="Van de Peer Y."/>
            <person name="Verrier P.J."/>
            <person name="Waters E."/>
            <person name="Wood A."/>
            <person name="Yang L."/>
            <person name="Cove D."/>
            <person name="Cuming A."/>
            <person name="Hasebe M."/>
            <person name="Lucas S."/>
            <person name="Mishler D.B."/>
            <person name="Reski R."/>
            <person name="Grigoriev I."/>
            <person name="Quatrano R.S."/>
            <person name="Boore J.L."/>
        </authorList>
    </citation>
    <scope>NUCLEOTIDE SEQUENCE [LARGE SCALE GENOMIC DNA]</scope>
    <source>
        <strain evidence="4 5">cv. Gransden 2004</strain>
    </source>
</reference>
<evidence type="ECO:0000256" key="1">
    <source>
        <dbReference type="SAM" id="Coils"/>
    </source>
</evidence>
<keyword evidence="1" id="KW-0175">Coiled coil</keyword>
<name>A0A7I4DEF4_PHYPA</name>
<dbReference type="Pfam" id="PF02581">
    <property type="entry name" value="TMP-TENI"/>
    <property type="match status" value="1"/>
</dbReference>
<reference evidence="4" key="3">
    <citation type="submission" date="2020-12" db="UniProtKB">
        <authorList>
            <consortium name="EnsemblPlants"/>
        </authorList>
    </citation>
    <scope>IDENTIFICATION</scope>
</reference>
<dbReference type="InterPro" id="IPR022998">
    <property type="entry name" value="ThiamineP_synth_TenI"/>
</dbReference>
<sequence length="1067" mass="116549">MGLAVRTPGLPCSMNPSIIDVPCLPYSSRTGPPSLLMFTSHRDSVRNSLGIDEGFRARGSGVGAESWHSGDVLVPRIYPSTHTRHTAYYHCKLSSNVLRSRSARSGAGRLHVQLKCSRANARVEQLMAPVVYIVCRSYYTKAGALIEAVKEGATRTFVENKNYRYGHHVRLIVHGSLHTLLDTSRCRSTSKRCAGVARCSVVDGFEMDLSSDSSREAAVPQSPKGVFPGGVRRAEVRLPGLVLRVRLEEMSREEQKNLLLEEINTAVAGGVTMIILEDSGDGGLGGARLYDAGCMLKTMLRGRAELLIAERVDIAAASGADGVLLTDEGLPAVVARRMMQNSGLETSVLPLVARCVSSVQSAQTATAGEGADLLILEVNDKEKNLVKGVCDGISIPVFLEISGSGVASAKIGTDFLQDGANGLVLSTAAITKNGGGDLPNYVSSLVASVNLAIERRKEMENSYSPEKEKEIKDFDVEDGGALLGLTEDVAVINLDMEEDSVKKKSKKIVDEERALLTAMVDFVEDASPEMEEVSLLVDALKQLDELFLSVVVGEFNSGKSSIINALLGKRYLKEGVLPTTNEITVLRHSTDGGDAEEREERHPDGHFLRFLPANILKQVTFLRYIKQWGKKIVFILNKSDVLPTYNEVEEVRNFVRDNAQRLLTVEQALVYPVSARQALQAKLSALLEDGTVDVARLSEDPLWTTSGFKELEEFIFGFMGASTDRGAERLRLKLETPLGISFALLAACEQQLTAEASKAESDLKVLEDVRKRLQKFEEAMLNGAILQRLSILAVIEAVKGRAEKFVDSILRLSNVEAIGKYLLGSGGVRSMPVSSGFDSKVIGSAVTDVEKALKEYKEWMESNSIRQLSSYRSLIISRWPQVKEDSQHNVESSPVVDLRNRDSKHMAEQSSRSLTTLMDFDTNAAIILLEQEFKEVVVSIFSGVGAAGISASVLTSILPTTLEDLIALGVCSAGGLVGVWKLPSQREVVKKKVRRVADSLARQIEEAMKDDLQKSIDAVRAEVETLTAPYLNAVEEKLRRVEILQEESQKLDSELKRLRQSVQSIGI</sequence>
<keyword evidence="5" id="KW-1185">Reference proteome</keyword>
<dbReference type="Proteomes" id="UP000006727">
    <property type="component" value="Chromosome 3"/>
</dbReference>
<dbReference type="Gramene" id="Pp3c3_25850V3.2">
    <property type="protein sequence ID" value="Pp3c3_25850V3.2"/>
    <property type="gene ID" value="Pp3c3_25850"/>
</dbReference>
<dbReference type="Pfam" id="PF00350">
    <property type="entry name" value="Dynamin_N"/>
    <property type="match status" value="1"/>
</dbReference>
<proteinExistence type="predicted"/>
<dbReference type="EMBL" id="ABEU02000003">
    <property type="status" value="NOT_ANNOTATED_CDS"/>
    <property type="molecule type" value="Genomic_DNA"/>
</dbReference>
<dbReference type="PANTHER" id="PTHR43681">
    <property type="entry name" value="TRANSMEMBRANE GTPASE FZO"/>
    <property type="match status" value="1"/>
</dbReference>
<dbReference type="SUPFAM" id="SSF51391">
    <property type="entry name" value="Thiamin phosphate synthase"/>
    <property type="match status" value="1"/>
</dbReference>
<dbReference type="Gene3D" id="3.40.50.300">
    <property type="entry name" value="P-loop containing nucleotide triphosphate hydrolases"/>
    <property type="match status" value="1"/>
</dbReference>
<dbReference type="InterPro" id="IPR036206">
    <property type="entry name" value="ThiamineP_synth_sf"/>
</dbReference>
<gene>
    <name evidence="4" type="primary">LOC112280213</name>
</gene>
<feature type="domain" description="Dynamin N-terminal" evidence="2">
    <location>
        <begin position="550"/>
        <end position="595"/>
    </location>
</feature>
<dbReference type="AlphaFoldDB" id="A0A7I4DEF4"/>
<dbReference type="SUPFAM" id="SSF52540">
    <property type="entry name" value="P-loop containing nucleoside triphosphate hydrolases"/>
    <property type="match status" value="1"/>
</dbReference>
<accession>A0A7I4DEF4</accession>
<dbReference type="InterPro" id="IPR051943">
    <property type="entry name" value="TRAFAC_Dynamin-like_GTPase"/>
</dbReference>
<dbReference type="GO" id="GO:0009228">
    <property type="term" value="P:thiamine biosynthetic process"/>
    <property type="evidence" value="ECO:0007669"/>
    <property type="project" value="UniProtKB-KW"/>
</dbReference>
<dbReference type="InterPro" id="IPR027417">
    <property type="entry name" value="P-loop_NTPase"/>
</dbReference>
<evidence type="ECO:0000259" key="2">
    <source>
        <dbReference type="Pfam" id="PF00350"/>
    </source>
</evidence>
<protein>
    <recommendedName>
        <fullName evidence="6">G domain-containing protein</fullName>
    </recommendedName>
</protein>
<evidence type="ECO:0000259" key="3">
    <source>
        <dbReference type="Pfam" id="PF02581"/>
    </source>
</evidence>
<dbReference type="InterPro" id="IPR045063">
    <property type="entry name" value="Dynamin_N"/>
</dbReference>
<evidence type="ECO:0008006" key="6">
    <source>
        <dbReference type="Google" id="ProtNLM"/>
    </source>
</evidence>